<name>A0AAN6DL21_9EURO</name>
<accession>A0AAN6DL21</accession>
<dbReference type="EMBL" id="MU404365">
    <property type="protein sequence ID" value="KAI1607996.1"/>
    <property type="molecule type" value="Genomic_DNA"/>
</dbReference>
<keyword evidence="2" id="KW-1185">Reference proteome</keyword>
<sequence>MQCIPKIQVRWPCIRLGITAHRILLSLVTFMRGLWAAVRKTWTWIRVTSLVIDHRHGCALECGGRGNPLADGNMQVAWAVHEFTNT</sequence>
<evidence type="ECO:0000313" key="1">
    <source>
        <dbReference type="EMBL" id="KAI1607996.1"/>
    </source>
</evidence>
<dbReference type="AlphaFoldDB" id="A0AAN6DL21"/>
<reference evidence="1" key="1">
    <citation type="journal article" date="2022" name="bioRxiv">
        <title>Deciphering the potential niche of two novel black yeast fungi from a biological soil crust based on their genomes, phenotypes, and melanin regulation.</title>
        <authorList>
            <consortium name="DOE Joint Genome Institute"/>
            <person name="Carr E.C."/>
            <person name="Barton Q."/>
            <person name="Grambo S."/>
            <person name="Sullivan M."/>
            <person name="Renfro C.M."/>
            <person name="Kuo A."/>
            <person name="Pangilinan J."/>
            <person name="Lipzen A."/>
            <person name="Keymanesh K."/>
            <person name="Savage E."/>
            <person name="Barry K."/>
            <person name="Grigoriev I.V."/>
            <person name="Riekhof W.R."/>
            <person name="Harris S.S."/>
        </authorList>
    </citation>
    <scope>NUCLEOTIDE SEQUENCE</scope>
    <source>
        <strain evidence="1">JF 03-4F</strain>
    </source>
</reference>
<gene>
    <name evidence="1" type="ORF">EDD36DRAFT_114715</name>
</gene>
<dbReference type="Proteomes" id="UP001203852">
    <property type="component" value="Unassembled WGS sequence"/>
</dbReference>
<protein>
    <submittedName>
        <fullName evidence="1">Uncharacterized protein</fullName>
    </submittedName>
</protein>
<comment type="caution">
    <text evidence="1">The sequence shown here is derived from an EMBL/GenBank/DDBJ whole genome shotgun (WGS) entry which is preliminary data.</text>
</comment>
<evidence type="ECO:0000313" key="2">
    <source>
        <dbReference type="Proteomes" id="UP001203852"/>
    </source>
</evidence>
<organism evidence="1 2">
    <name type="scientific">Exophiala viscosa</name>
    <dbReference type="NCBI Taxonomy" id="2486360"/>
    <lineage>
        <taxon>Eukaryota</taxon>
        <taxon>Fungi</taxon>
        <taxon>Dikarya</taxon>
        <taxon>Ascomycota</taxon>
        <taxon>Pezizomycotina</taxon>
        <taxon>Eurotiomycetes</taxon>
        <taxon>Chaetothyriomycetidae</taxon>
        <taxon>Chaetothyriales</taxon>
        <taxon>Herpotrichiellaceae</taxon>
        <taxon>Exophiala</taxon>
    </lineage>
</organism>
<proteinExistence type="predicted"/>